<dbReference type="GO" id="GO:0006355">
    <property type="term" value="P:regulation of DNA-templated transcription"/>
    <property type="evidence" value="ECO:0007669"/>
    <property type="project" value="UniProtKB-UniRule"/>
</dbReference>
<feature type="region of interest" description="Disordered" evidence="2">
    <location>
        <begin position="134"/>
        <end position="252"/>
    </location>
</feature>
<sequence length="252" mass="27139">MDRHGSVRLPTPEDVFTDFRARRDGILKALTTDVEEFYKLCDPEYETLCLYGLPNETWKVNVRPAKVPQQLPEPAEGINIPRDSMPKEDWLSFVAAHSDAWLVAMAFHFGALFGFDKDARRRLHMMINNHPTVSEVVTGSGEKQPKARNTNYETKSSSIKRPPPRPAGPASPSPAPAPATPAARALVRLGPRLGRSGELGSAPAPATPAARAPDPARLGPAHAASPPTPAPPAPDQLRARPPLAATRPPASA</sequence>
<dbReference type="InterPro" id="IPR045104">
    <property type="entry name" value="Alfin"/>
</dbReference>
<dbReference type="PANTHER" id="PTHR12321:SF115">
    <property type="entry name" value="PHD FINGER PROTEIN ALFIN-LIKE"/>
    <property type="match status" value="1"/>
</dbReference>
<dbReference type="GO" id="GO:0005634">
    <property type="term" value="C:nucleus"/>
    <property type="evidence" value="ECO:0007669"/>
    <property type="project" value="UniProtKB-SubCell"/>
</dbReference>
<comment type="subunit">
    <text evidence="1">Interacts with H3K4me3 and to a lesser extent with H3K4me2.</text>
</comment>
<evidence type="ECO:0000256" key="2">
    <source>
        <dbReference type="SAM" id="MobiDB-lite"/>
    </source>
</evidence>
<evidence type="ECO:0000313" key="4">
    <source>
        <dbReference type="EMBL" id="PWZ45407.1"/>
    </source>
</evidence>
<keyword evidence="1" id="KW-0863">Zinc-finger</keyword>
<dbReference type="GO" id="GO:0008270">
    <property type="term" value="F:zinc ion binding"/>
    <property type="evidence" value="ECO:0007669"/>
    <property type="project" value="UniProtKB-KW"/>
</dbReference>
<proteinExistence type="inferred from homology"/>
<protein>
    <recommendedName>
        <fullName evidence="1">PHD finger protein ALFIN-LIKE</fullName>
    </recommendedName>
</protein>
<keyword evidence="1" id="KW-0539">Nucleus</keyword>
<name>A0A3L6GA13_MAIZE</name>
<evidence type="ECO:0000256" key="1">
    <source>
        <dbReference type="RuleBase" id="RU369089"/>
    </source>
</evidence>
<comment type="caution">
    <text evidence="4">The sequence shown here is derived from an EMBL/GenBank/DDBJ whole genome shotgun (WGS) entry which is preliminary data.</text>
</comment>
<keyword evidence="1" id="KW-0805">Transcription regulation</keyword>
<dbReference type="AlphaFoldDB" id="A0A3L6GA13"/>
<dbReference type="InterPro" id="IPR021998">
    <property type="entry name" value="Alfin_N"/>
</dbReference>
<keyword evidence="1" id="KW-0862">Zinc</keyword>
<organism evidence="4 5">
    <name type="scientific">Zea mays</name>
    <name type="common">Maize</name>
    <dbReference type="NCBI Taxonomy" id="4577"/>
    <lineage>
        <taxon>Eukaryota</taxon>
        <taxon>Viridiplantae</taxon>
        <taxon>Streptophyta</taxon>
        <taxon>Embryophyta</taxon>
        <taxon>Tracheophyta</taxon>
        <taxon>Spermatophyta</taxon>
        <taxon>Magnoliopsida</taxon>
        <taxon>Liliopsida</taxon>
        <taxon>Poales</taxon>
        <taxon>Poaceae</taxon>
        <taxon>PACMAD clade</taxon>
        <taxon>Panicoideae</taxon>
        <taxon>Andropogonodae</taxon>
        <taxon>Andropogoneae</taxon>
        <taxon>Tripsacinae</taxon>
        <taxon>Zea</taxon>
    </lineage>
</organism>
<evidence type="ECO:0000259" key="3">
    <source>
        <dbReference type="Pfam" id="PF12165"/>
    </source>
</evidence>
<reference evidence="4 5" key="1">
    <citation type="journal article" date="2018" name="Nat. Genet.">
        <title>Extensive intraspecific gene order and gene structural variations between Mo17 and other maize genomes.</title>
        <authorList>
            <person name="Sun S."/>
            <person name="Zhou Y."/>
            <person name="Chen J."/>
            <person name="Shi J."/>
            <person name="Zhao H."/>
            <person name="Zhao H."/>
            <person name="Song W."/>
            <person name="Zhang M."/>
            <person name="Cui Y."/>
            <person name="Dong X."/>
            <person name="Liu H."/>
            <person name="Ma X."/>
            <person name="Jiao Y."/>
            <person name="Wang B."/>
            <person name="Wei X."/>
            <person name="Stein J.C."/>
            <person name="Glaubitz J.C."/>
            <person name="Lu F."/>
            <person name="Yu G."/>
            <person name="Liang C."/>
            <person name="Fengler K."/>
            <person name="Li B."/>
            <person name="Rafalski A."/>
            <person name="Schnable P.S."/>
            <person name="Ware D.H."/>
            <person name="Buckler E.S."/>
            <person name="Lai J."/>
        </authorList>
    </citation>
    <scope>NUCLEOTIDE SEQUENCE [LARGE SCALE GENOMIC DNA]</scope>
    <source>
        <strain evidence="5">cv. Missouri 17</strain>
        <tissue evidence="4">Seedling</tissue>
    </source>
</reference>
<comment type="subcellular location">
    <subcellularLocation>
        <location evidence="1">Nucleus</location>
    </subcellularLocation>
</comment>
<feature type="compositionally biased region" description="Low complexity" evidence="2">
    <location>
        <begin position="202"/>
        <end position="225"/>
    </location>
</feature>
<keyword evidence="1" id="KW-0804">Transcription</keyword>
<evidence type="ECO:0000313" key="5">
    <source>
        <dbReference type="Proteomes" id="UP000251960"/>
    </source>
</evidence>
<feature type="compositionally biased region" description="Polar residues" evidence="2">
    <location>
        <begin position="147"/>
        <end position="159"/>
    </location>
</feature>
<dbReference type="Proteomes" id="UP000251960">
    <property type="component" value="Chromosome 10"/>
</dbReference>
<feature type="domain" description="Alfin N-terminal" evidence="3">
    <location>
        <begin position="11"/>
        <end position="138"/>
    </location>
</feature>
<dbReference type="EMBL" id="NCVQ01000002">
    <property type="protein sequence ID" value="PWZ45407.1"/>
    <property type="molecule type" value="Genomic_DNA"/>
</dbReference>
<gene>
    <name evidence="4" type="primary">Os11g0244800_1</name>
    <name evidence="4" type="ORF">Zm00014a_012524</name>
</gene>
<dbReference type="GO" id="GO:0006325">
    <property type="term" value="P:chromatin organization"/>
    <property type="evidence" value="ECO:0007669"/>
    <property type="project" value="UniProtKB-UniRule"/>
</dbReference>
<keyword evidence="1" id="KW-0156">Chromatin regulator</keyword>
<feature type="compositionally biased region" description="Low complexity" evidence="2">
    <location>
        <begin position="239"/>
        <end position="252"/>
    </location>
</feature>
<comment type="similarity">
    <text evidence="1">Belongs to the Alfin family.</text>
</comment>
<comment type="function">
    <text evidence="1">Histone-binding component that specifically recognizes H3 tails trimethylated on 'Lys-4' (H3K4me3), which mark transcription start sites of virtually all active genes.</text>
</comment>
<comment type="domain">
    <text evidence="1">The PHD-type zinc finger mediates the binding to H3K4me3.</text>
</comment>
<accession>A0A3L6GA13</accession>
<dbReference type="GO" id="GO:0042393">
    <property type="term" value="F:histone binding"/>
    <property type="evidence" value="ECO:0007669"/>
    <property type="project" value="UniProtKB-UniRule"/>
</dbReference>
<keyword evidence="1" id="KW-0479">Metal-binding</keyword>
<dbReference type="Pfam" id="PF12165">
    <property type="entry name" value="Alfin"/>
    <property type="match status" value="1"/>
</dbReference>
<feature type="compositionally biased region" description="Pro residues" evidence="2">
    <location>
        <begin position="164"/>
        <end position="179"/>
    </location>
</feature>
<dbReference type="ExpressionAtlas" id="A0A3L6GA13">
    <property type="expression patterns" value="baseline"/>
</dbReference>
<dbReference type="PANTHER" id="PTHR12321">
    <property type="entry name" value="CPG BINDING PROTEIN"/>
    <property type="match status" value="1"/>
</dbReference>